<feature type="domain" description="Chitin-binding type-2" evidence="7">
    <location>
        <begin position="141"/>
        <end position="199"/>
    </location>
</feature>
<feature type="signal peptide" evidence="6">
    <location>
        <begin position="1"/>
        <end position="19"/>
    </location>
</feature>
<dbReference type="InterPro" id="IPR002557">
    <property type="entry name" value="Chitin-bd_dom"/>
</dbReference>
<evidence type="ECO:0000313" key="8">
    <source>
        <dbReference type="EMBL" id="JAT81167.1"/>
    </source>
</evidence>
<dbReference type="OrthoDB" id="6422323at2759"/>
<evidence type="ECO:0000259" key="7">
    <source>
        <dbReference type="PROSITE" id="PS50940"/>
    </source>
</evidence>
<sequence length="213" mass="23696">MIAQSFAVLMLASAALVAGVPRDFSNVDPNTLSCDPHGLVFLLLPHFEECDKYYMCSHGKEVEFTCPGGTIFNFILQTCDWAWATKCWLREIIEEIEGSGEESGDFEWFSSDNAHGNAALVPSSGQVDNVKVATPTKFSAILDCSNPSAAVRQLPYKGDCQRYWRCIDGLPQSVYCSDGLFFNEKSQQCDFEGNVKCNVNHEDELTGEFIVYK</sequence>
<protein>
    <recommendedName>
        <fullName evidence="7">Chitin-binding type-2 domain-containing protein</fullName>
    </recommendedName>
</protein>
<dbReference type="Pfam" id="PF01607">
    <property type="entry name" value="CBM_14"/>
    <property type="match status" value="2"/>
</dbReference>
<dbReference type="PANTHER" id="PTHR23301:SF0">
    <property type="entry name" value="CHITIN-BINDING TYPE-2 DOMAIN-CONTAINING PROTEIN-RELATED"/>
    <property type="match status" value="1"/>
</dbReference>
<dbReference type="GO" id="GO:0008061">
    <property type="term" value="F:chitin binding"/>
    <property type="evidence" value="ECO:0007669"/>
    <property type="project" value="UniProtKB-KW"/>
</dbReference>
<reference evidence="8" key="1">
    <citation type="submission" date="2015-09" db="EMBL/GenBank/DDBJ databases">
        <title>De novo assembly of Pectinophora gossypiella (Pink Bollworm) gut transcriptome.</title>
        <authorList>
            <person name="Tassone E.E."/>
        </authorList>
    </citation>
    <scope>NUCLEOTIDE SEQUENCE</scope>
</reference>
<keyword evidence="3" id="KW-0677">Repeat</keyword>
<name>A0A1E1W2G1_PECGO</name>
<dbReference type="InterPro" id="IPR051940">
    <property type="entry name" value="Chitin_bind-dev_reg"/>
</dbReference>
<dbReference type="AlphaFoldDB" id="A0A1E1W2G1"/>
<accession>A0A1E1W2G1</accession>
<proteinExistence type="predicted"/>
<keyword evidence="2 6" id="KW-0732">Signal</keyword>
<evidence type="ECO:0000256" key="3">
    <source>
        <dbReference type="ARBA" id="ARBA00022737"/>
    </source>
</evidence>
<gene>
    <name evidence="8" type="ORF">g.10814</name>
</gene>
<organism evidence="8">
    <name type="scientific">Pectinophora gossypiella</name>
    <name type="common">Cotton pink bollworm</name>
    <name type="synonym">Depressaria gossypiella</name>
    <dbReference type="NCBI Taxonomy" id="13191"/>
    <lineage>
        <taxon>Eukaryota</taxon>
        <taxon>Metazoa</taxon>
        <taxon>Ecdysozoa</taxon>
        <taxon>Arthropoda</taxon>
        <taxon>Hexapoda</taxon>
        <taxon>Insecta</taxon>
        <taxon>Pterygota</taxon>
        <taxon>Neoptera</taxon>
        <taxon>Endopterygota</taxon>
        <taxon>Lepidoptera</taxon>
        <taxon>Glossata</taxon>
        <taxon>Ditrysia</taxon>
        <taxon>Gelechioidea</taxon>
        <taxon>Gelechiidae</taxon>
        <taxon>Apatetrinae</taxon>
        <taxon>Pectinophora</taxon>
    </lineage>
</organism>
<evidence type="ECO:0000256" key="6">
    <source>
        <dbReference type="SAM" id="SignalP"/>
    </source>
</evidence>
<evidence type="ECO:0000256" key="5">
    <source>
        <dbReference type="ARBA" id="ARBA00023180"/>
    </source>
</evidence>
<evidence type="ECO:0000256" key="2">
    <source>
        <dbReference type="ARBA" id="ARBA00022729"/>
    </source>
</evidence>
<dbReference type="SUPFAM" id="SSF57625">
    <property type="entry name" value="Invertebrate chitin-binding proteins"/>
    <property type="match status" value="2"/>
</dbReference>
<evidence type="ECO:0000256" key="1">
    <source>
        <dbReference type="ARBA" id="ARBA00022669"/>
    </source>
</evidence>
<dbReference type="GO" id="GO:0005576">
    <property type="term" value="C:extracellular region"/>
    <property type="evidence" value="ECO:0007669"/>
    <property type="project" value="InterPro"/>
</dbReference>
<feature type="domain" description="Chitin-binding type-2" evidence="7">
    <location>
        <begin position="31"/>
        <end position="89"/>
    </location>
</feature>
<keyword evidence="1" id="KW-0147">Chitin-binding</keyword>
<dbReference type="SMART" id="SM00494">
    <property type="entry name" value="ChtBD2"/>
    <property type="match status" value="2"/>
</dbReference>
<keyword evidence="5" id="KW-0325">Glycoprotein</keyword>
<dbReference type="EMBL" id="GDQN01009887">
    <property type="protein sequence ID" value="JAT81167.1"/>
    <property type="molecule type" value="Transcribed_RNA"/>
</dbReference>
<evidence type="ECO:0000256" key="4">
    <source>
        <dbReference type="ARBA" id="ARBA00023157"/>
    </source>
</evidence>
<dbReference type="PROSITE" id="PS50940">
    <property type="entry name" value="CHIT_BIND_II"/>
    <property type="match status" value="2"/>
</dbReference>
<keyword evidence="4" id="KW-1015">Disulfide bond</keyword>
<dbReference type="Gene3D" id="2.170.140.10">
    <property type="entry name" value="Chitin binding domain"/>
    <property type="match status" value="2"/>
</dbReference>
<feature type="chain" id="PRO_5009115125" description="Chitin-binding type-2 domain-containing protein" evidence="6">
    <location>
        <begin position="20"/>
        <end position="213"/>
    </location>
</feature>
<dbReference type="PANTHER" id="PTHR23301">
    <property type="entry name" value="CHITIN BINDING PERITROPHIN-A"/>
    <property type="match status" value="1"/>
</dbReference>
<dbReference type="InterPro" id="IPR036508">
    <property type="entry name" value="Chitin-bd_dom_sf"/>
</dbReference>